<feature type="transmembrane region" description="Helical" evidence="7">
    <location>
        <begin position="170"/>
        <end position="188"/>
    </location>
</feature>
<dbReference type="RefSeq" id="WP_119009658.1">
    <property type="nucleotide sequence ID" value="NZ_BJXK01000002.1"/>
</dbReference>
<evidence type="ECO:0000256" key="2">
    <source>
        <dbReference type="ARBA" id="ARBA00022692"/>
    </source>
</evidence>
<dbReference type="EMBL" id="BJXK01000002">
    <property type="protein sequence ID" value="GEM78365.1"/>
    <property type="molecule type" value="Genomic_DNA"/>
</dbReference>
<comment type="subcellular location">
    <subcellularLocation>
        <location evidence="1">Membrane</location>
        <topology evidence="1">Single-pass membrane protein</topology>
    </subcellularLocation>
</comment>
<sequence length="203" mass="22699">MKKLFLIALAAVMTAPAAWAQTRYISDNLFTYMHSGPNAQYRIIGSVDAGAAVTLVQTNKNSGYTEVVDQRGRKGWVESKYVTNTEGMATRMPRLEKELAQVKAELAGFNEQAEQEQEGLVRSLETRNTQISEMEVNYKKVSDQLLSAQTEVRELRARLDTQKEDLLLKYFMYGGGVAGLGLLFGLLLPHVIPRRKKSPNGWA</sequence>
<evidence type="ECO:0000256" key="7">
    <source>
        <dbReference type="SAM" id="Phobius"/>
    </source>
</evidence>
<feature type="domain" description="SH3b" evidence="9">
    <location>
        <begin position="20"/>
        <end position="86"/>
    </location>
</feature>
<dbReference type="InterPro" id="IPR003646">
    <property type="entry name" value="SH3-like_bac-type"/>
</dbReference>
<dbReference type="Gene3D" id="2.30.30.40">
    <property type="entry name" value="SH3 Domains"/>
    <property type="match status" value="1"/>
</dbReference>
<keyword evidence="4 7" id="KW-1133">Transmembrane helix</keyword>
<evidence type="ECO:0000256" key="3">
    <source>
        <dbReference type="ARBA" id="ARBA00022729"/>
    </source>
</evidence>
<protein>
    <submittedName>
        <fullName evidence="10">SH3 domain protein</fullName>
    </submittedName>
</protein>
<dbReference type="InterPro" id="IPR016476">
    <property type="entry name" value="SH3_dom_pro"/>
</dbReference>
<name>A0A511QM02_9VIBR</name>
<evidence type="ECO:0000256" key="4">
    <source>
        <dbReference type="ARBA" id="ARBA00022989"/>
    </source>
</evidence>
<reference evidence="10 11" key="1">
    <citation type="submission" date="2019-07" db="EMBL/GenBank/DDBJ databases">
        <title>Whole genome shotgun sequence of Vibrio superstes NBRC 103154.</title>
        <authorList>
            <person name="Hosoyama A."/>
            <person name="Uohara A."/>
            <person name="Ohji S."/>
            <person name="Ichikawa N."/>
        </authorList>
    </citation>
    <scope>NUCLEOTIDE SEQUENCE [LARGE SCALE GENOMIC DNA]</scope>
    <source>
        <strain evidence="10 11">NBRC 103154</strain>
    </source>
</reference>
<dbReference type="OrthoDB" id="9790951at2"/>
<comment type="caution">
    <text evidence="10">The sequence shown here is derived from an EMBL/GenBank/DDBJ whole genome shotgun (WGS) entry which is preliminary data.</text>
</comment>
<keyword evidence="6" id="KW-0175">Coiled coil</keyword>
<feature type="signal peptide" evidence="8">
    <location>
        <begin position="1"/>
        <end position="20"/>
    </location>
</feature>
<dbReference type="NCBIfam" id="TIGR04211">
    <property type="entry name" value="SH3_and_anchor"/>
    <property type="match status" value="1"/>
</dbReference>
<dbReference type="SMART" id="SM00287">
    <property type="entry name" value="SH3b"/>
    <property type="match status" value="1"/>
</dbReference>
<dbReference type="PROSITE" id="PS51781">
    <property type="entry name" value="SH3B"/>
    <property type="match status" value="1"/>
</dbReference>
<organism evidence="10 11">
    <name type="scientific">Vibrio superstes NBRC 103154</name>
    <dbReference type="NCBI Taxonomy" id="1219062"/>
    <lineage>
        <taxon>Bacteria</taxon>
        <taxon>Pseudomonadati</taxon>
        <taxon>Pseudomonadota</taxon>
        <taxon>Gammaproteobacteria</taxon>
        <taxon>Vibrionales</taxon>
        <taxon>Vibrionaceae</taxon>
        <taxon>Vibrio</taxon>
    </lineage>
</organism>
<gene>
    <name evidence="10" type="ORF">VSU01S_06100</name>
</gene>
<proteinExistence type="predicted"/>
<keyword evidence="3 8" id="KW-0732">Signal</keyword>
<evidence type="ECO:0000313" key="11">
    <source>
        <dbReference type="Proteomes" id="UP000321113"/>
    </source>
</evidence>
<evidence type="ECO:0000313" key="10">
    <source>
        <dbReference type="EMBL" id="GEM78365.1"/>
    </source>
</evidence>
<keyword evidence="5 7" id="KW-0472">Membrane</keyword>
<accession>A0A511QM02</accession>
<dbReference type="GO" id="GO:0016020">
    <property type="term" value="C:membrane"/>
    <property type="evidence" value="ECO:0007669"/>
    <property type="project" value="UniProtKB-SubCell"/>
</dbReference>
<keyword evidence="11" id="KW-1185">Reference proteome</keyword>
<dbReference type="Proteomes" id="UP000321113">
    <property type="component" value="Unassembled WGS sequence"/>
</dbReference>
<evidence type="ECO:0000259" key="9">
    <source>
        <dbReference type="PROSITE" id="PS51781"/>
    </source>
</evidence>
<keyword evidence="2 7" id="KW-0812">Transmembrane</keyword>
<evidence type="ECO:0000256" key="6">
    <source>
        <dbReference type="SAM" id="Coils"/>
    </source>
</evidence>
<evidence type="ECO:0000256" key="8">
    <source>
        <dbReference type="SAM" id="SignalP"/>
    </source>
</evidence>
<dbReference type="Pfam" id="PF08239">
    <property type="entry name" value="SH3_3"/>
    <property type="match status" value="1"/>
</dbReference>
<evidence type="ECO:0000256" key="1">
    <source>
        <dbReference type="ARBA" id="ARBA00004167"/>
    </source>
</evidence>
<dbReference type="AlphaFoldDB" id="A0A511QM02"/>
<evidence type="ECO:0000256" key="5">
    <source>
        <dbReference type="ARBA" id="ARBA00023136"/>
    </source>
</evidence>
<feature type="chain" id="PRO_5021964260" evidence="8">
    <location>
        <begin position="21"/>
        <end position="203"/>
    </location>
</feature>
<dbReference type="PIRSF" id="PIRSF006158">
    <property type="entry name" value="UCP006158_SH3"/>
    <property type="match status" value="1"/>
</dbReference>
<feature type="coiled-coil region" evidence="6">
    <location>
        <begin position="92"/>
        <end position="165"/>
    </location>
</feature>